<evidence type="ECO:0000256" key="2">
    <source>
        <dbReference type="ARBA" id="ARBA00009194"/>
    </source>
</evidence>
<evidence type="ECO:0000256" key="7">
    <source>
        <dbReference type="ARBA" id="ARBA00023288"/>
    </source>
</evidence>
<dbReference type="Pfam" id="PF07161">
    <property type="entry name" value="LppX_LprAFG"/>
    <property type="match status" value="1"/>
</dbReference>
<protein>
    <submittedName>
        <fullName evidence="9">Lipoarabinomannan carrier protein LprG</fullName>
    </submittedName>
</protein>
<name>A0A7I7YS33_9MYCO</name>
<organism evidence="9 10">
    <name type="scientific">Mycobacterium parmense</name>
    <dbReference type="NCBI Taxonomy" id="185642"/>
    <lineage>
        <taxon>Bacteria</taxon>
        <taxon>Bacillati</taxon>
        <taxon>Actinomycetota</taxon>
        <taxon>Actinomycetes</taxon>
        <taxon>Mycobacteriales</taxon>
        <taxon>Mycobacteriaceae</taxon>
        <taxon>Mycobacterium</taxon>
        <taxon>Mycobacterium simiae complex</taxon>
    </lineage>
</organism>
<dbReference type="CDD" id="cd16334">
    <property type="entry name" value="LppX-like"/>
    <property type="match status" value="1"/>
</dbReference>
<sequence length="242" mass="24936">MHSMQLSRRLTAVFASLTLTALAISGCSFSSTTSSGGPLPDGKTLVSQSADSTKNLKSAHLVLTVQGKIAGLPVRNLTGDLTTVPNTAAQGNAQISFGGQDISADFVVVGGDLYTNALNPGDKTMTDVGPASQVYDPSAILNPDTGLANVLANFTDAKAEGRDQISGQTTVRITGNVSADAVNKIAAPFKATAPVPSTVWIVESGDHQLAQISLQKSQGNTVQMTLSNWNQPVQVNKPTAGS</sequence>
<keyword evidence="3" id="KW-1003">Cell membrane</keyword>
<keyword evidence="5" id="KW-0472">Membrane</keyword>
<evidence type="ECO:0000256" key="4">
    <source>
        <dbReference type="ARBA" id="ARBA00022729"/>
    </source>
</evidence>
<evidence type="ECO:0000256" key="1">
    <source>
        <dbReference type="ARBA" id="ARBA00004196"/>
    </source>
</evidence>
<feature type="chain" id="PRO_5029904413" evidence="8">
    <location>
        <begin position="31"/>
        <end position="242"/>
    </location>
</feature>
<dbReference type="Proteomes" id="UP000467105">
    <property type="component" value="Chromosome"/>
</dbReference>
<dbReference type="InterPro" id="IPR009830">
    <property type="entry name" value="LppX/LprAFG"/>
</dbReference>
<comment type="similarity">
    <text evidence="2">Belongs to the LppX/LprAFG lipoprotein family.</text>
</comment>
<dbReference type="RefSeq" id="WP_139825813.1">
    <property type="nucleotide sequence ID" value="NZ_AP022614.1"/>
</dbReference>
<dbReference type="Gene3D" id="2.50.20.20">
    <property type="match status" value="1"/>
</dbReference>
<keyword evidence="7" id="KW-0449">Lipoprotein</keyword>
<dbReference type="OrthoDB" id="4763237at2"/>
<dbReference type="AlphaFoldDB" id="A0A7I7YS33"/>
<evidence type="ECO:0000256" key="5">
    <source>
        <dbReference type="ARBA" id="ARBA00023136"/>
    </source>
</evidence>
<reference evidence="9 10" key="1">
    <citation type="journal article" date="2019" name="Emerg. Microbes Infect.">
        <title>Comprehensive subspecies identification of 175 nontuberculous mycobacteria species based on 7547 genomic profiles.</title>
        <authorList>
            <person name="Matsumoto Y."/>
            <person name="Kinjo T."/>
            <person name="Motooka D."/>
            <person name="Nabeya D."/>
            <person name="Jung N."/>
            <person name="Uechi K."/>
            <person name="Horii T."/>
            <person name="Iida T."/>
            <person name="Fujita J."/>
            <person name="Nakamura S."/>
        </authorList>
    </citation>
    <scope>NUCLEOTIDE SEQUENCE [LARGE SCALE GENOMIC DNA]</scope>
    <source>
        <strain evidence="9 10">JCM 14742</strain>
    </source>
</reference>
<feature type="signal peptide" evidence="8">
    <location>
        <begin position="1"/>
        <end position="30"/>
    </location>
</feature>
<evidence type="ECO:0000256" key="6">
    <source>
        <dbReference type="ARBA" id="ARBA00023139"/>
    </source>
</evidence>
<keyword evidence="4 8" id="KW-0732">Signal</keyword>
<gene>
    <name evidence="9" type="primary">lprG</name>
    <name evidence="9" type="ORF">MPRM_19390</name>
</gene>
<proteinExistence type="inferred from homology"/>
<keyword evidence="10" id="KW-1185">Reference proteome</keyword>
<accession>A0A7I7YS33</accession>
<dbReference type="EMBL" id="AP022614">
    <property type="protein sequence ID" value="BBZ44658.1"/>
    <property type="molecule type" value="Genomic_DNA"/>
</dbReference>
<dbReference type="GO" id="GO:0030313">
    <property type="term" value="C:cell envelope"/>
    <property type="evidence" value="ECO:0007669"/>
    <property type="project" value="UniProtKB-SubCell"/>
</dbReference>
<comment type="subcellular location">
    <subcellularLocation>
        <location evidence="1">Cell envelope</location>
    </subcellularLocation>
</comment>
<evidence type="ECO:0000256" key="8">
    <source>
        <dbReference type="SAM" id="SignalP"/>
    </source>
</evidence>
<evidence type="ECO:0000313" key="10">
    <source>
        <dbReference type="Proteomes" id="UP000467105"/>
    </source>
</evidence>
<dbReference type="InterPro" id="IPR029046">
    <property type="entry name" value="LolA/LolB/LppX"/>
</dbReference>
<evidence type="ECO:0000313" key="9">
    <source>
        <dbReference type="EMBL" id="BBZ44658.1"/>
    </source>
</evidence>
<keyword evidence="6" id="KW-0564">Palmitate</keyword>
<evidence type="ECO:0000256" key="3">
    <source>
        <dbReference type="ARBA" id="ARBA00022475"/>
    </source>
</evidence>
<dbReference type="SUPFAM" id="SSF89392">
    <property type="entry name" value="Prokaryotic lipoproteins and lipoprotein localization factors"/>
    <property type="match status" value="1"/>
</dbReference>